<gene>
    <name evidence="9" type="primary">cas1e</name>
    <name evidence="8" type="synonym">cas1</name>
    <name evidence="9" type="ORF">R4064_07520</name>
</gene>
<dbReference type="Pfam" id="PF01867">
    <property type="entry name" value="Cas_Cas1"/>
    <property type="match status" value="2"/>
</dbReference>
<dbReference type="Gene3D" id="1.20.120.920">
    <property type="entry name" value="CRISPR-associated endonuclease Cas1, C-terminal domain"/>
    <property type="match status" value="1"/>
</dbReference>
<name>A0AAP5T997_9MICC</name>
<dbReference type="HAMAP" id="MF_01470">
    <property type="entry name" value="Cas1"/>
    <property type="match status" value="1"/>
</dbReference>
<keyword evidence="6 8" id="KW-0051">Antiviral defense</keyword>
<feature type="binding site" evidence="8">
    <location>
        <position position="218"/>
    </location>
    <ligand>
        <name>Mn(2+)</name>
        <dbReference type="ChEBI" id="CHEBI:29035"/>
    </ligand>
</feature>
<dbReference type="PANTHER" id="PTHR34353:SF3">
    <property type="entry name" value="CRISPR-ASSOCIATED ENDONUCLEASE CAS1"/>
    <property type="match status" value="1"/>
</dbReference>
<dbReference type="Gene3D" id="3.100.10.20">
    <property type="entry name" value="CRISPR-associated endonuclease Cas1, N-terminal domain"/>
    <property type="match status" value="1"/>
</dbReference>
<dbReference type="NCBIfam" id="TIGR03638">
    <property type="entry name" value="cas1_ECOLI"/>
    <property type="match status" value="1"/>
</dbReference>
<comment type="function">
    <text evidence="8">CRISPR (clustered regularly interspaced short palindromic repeat), is an adaptive immune system that provides protection against mobile genetic elements (viruses, transposable elements and conjugative plasmids). CRISPR clusters contain spacers, sequences complementary to antecedent mobile elements, and target invading nucleic acids. CRISPR clusters are transcribed and processed into CRISPR RNA (crRNA). Acts as a dsDNA endonuclease. Involved in the integration of spacer DNA into the CRISPR cassette.</text>
</comment>
<evidence type="ECO:0000256" key="6">
    <source>
        <dbReference type="ARBA" id="ARBA00023118"/>
    </source>
</evidence>
<dbReference type="EC" id="3.1.-.-" evidence="8"/>
<dbReference type="EMBL" id="JAWLUK010000011">
    <property type="protein sequence ID" value="MDV7177484.1"/>
    <property type="molecule type" value="Genomic_DNA"/>
</dbReference>
<evidence type="ECO:0000256" key="4">
    <source>
        <dbReference type="ARBA" id="ARBA00022801"/>
    </source>
</evidence>
<evidence type="ECO:0000256" key="5">
    <source>
        <dbReference type="ARBA" id="ARBA00022842"/>
    </source>
</evidence>
<feature type="binding site" evidence="8">
    <location>
        <position position="205"/>
    </location>
    <ligand>
        <name>Mn(2+)</name>
        <dbReference type="ChEBI" id="CHEBI:29035"/>
    </ligand>
</feature>
<dbReference type="RefSeq" id="WP_317676679.1">
    <property type="nucleotide sequence ID" value="NZ_JAWLUK010000011.1"/>
</dbReference>
<keyword evidence="4 8" id="KW-0378">Hydrolase</keyword>
<dbReference type="InterPro" id="IPR019851">
    <property type="entry name" value="CRISPR-assoc_Cas1_ECOLI"/>
</dbReference>
<dbReference type="GO" id="GO:0004520">
    <property type="term" value="F:DNA endonuclease activity"/>
    <property type="evidence" value="ECO:0007669"/>
    <property type="project" value="InterPro"/>
</dbReference>
<protein>
    <recommendedName>
        <fullName evidence="8">CRISPR-associated endonuclease Cas1</fullName>
        <ecNumber evidence="8">3.1.-.-</ecNumber>
    </recommendedName>
</protein>
<dbReference type="GO" id="GO:0043571">
    <property type="term" value="P:maintenance of CRISPR repeat elements"/>
    <property type="evidence" value="ECO:0007669"/>
    <property type="project" value="UniProtKB-UniRule"/>
</dbReference>
<evidence type="ECO:0000256" key="7">
    <source>
        <dbReference type="ARBA" id="ARBA00023125"/>
    </source>
</evidence>
<evidence type="ECO:0000313" key="10">
    <source>
        <dbReference type="Proteomes" id="UP001185728"/>
    </source>
</evidence>
<dbReference type="AlphaFoldDB" id="A0AAP5T997"/>
<dbReference type="PANTHER" id="PTHR34353">
    <property type="entry name" value="CRISPR-ASSOCIATED ENDONUCLEASE CAS1 1"/>
    <property type="match status" value="1"/>
</dbReference>
<dbReference type="InterPro" id="IPR033641">
    <property type="entry name" value="Cas1_I-E"/>
</dbReference>
<evidence type="ECO:0000256" key="3">
    <source>
        <dbReference type="ARBA" id="ARBA00022759"/>
    </source>
</evidence>
<evidence type="ECO:0000313" key="9">
    <source>
        <dbReference type="EMBL" id="MDV7177484.1"/>
    </source>
</evidence>
<dbReference type="InterPro" id="IPR002729">
    <property type="entry name" value="CRISPR-assoc_Cas1"/>
</dbReference>
<keyword evidence="8" id="KW-0464">Manganese</keyword>
<dbReference type="InterPro" id="IPR042211">
    <property type="entry name" value="CRISPR-assoc_Cas1_N"/>
</dbReference>
<keyword evidence="3 8" id="KW-0255">Endonuclease</keyword>
<feature type="binding site" evidence="8">
    <location>
        <position position="138"/>
    </location>
    <ligand>
        <name>Mn(2+)</name>
        <dbReference type="ChEBI" id="CHEBI:29035"/>
    </ligand>
</feature>
<dbReference type="GO" id="GO:0051607">
    <property type="term" value="P:defense response to virus"/>
    <property type="evidence" value="ECO:0007669"/>
    <property type="project" value="UniProtKB-UniRule"/>
</dbReference>
<proteinExistence type="inferred from homology"/>
<dbReference type="GO" id="GO:0003677">
    <property type="term" value="F:DNA binding"/>
    <property type="evidence" value="ECO:0007669"/>
    <property type="project" value="UniProtKB-KW"/>
</dbReference>
<accession>A0AAP5T997</accession>
<comment type="cofactor">
    <cofactor evidence="8">
        <name>Mg(2+)</name>
        <dbReference type="ChEBI" id="CHEBI:18420"/>
    </cofactor>
    <cofactor evidence="8">
        <name>Mn(2+)</name>
        <dbReference type="ChEBI" id="CHEBI:29035"/>
    </cofactor>
</comment>
<comment type="similarity">
    <text evidence="8">Belongs to the CRISPR-associated endonuclease Cas1 family.</text>
</comment>
<dbReference type="InterPro" id="IPR050646">
    <property type="entry name" value="Cas1"/>
</dbReference>
<keyword evidence="7 8" id="KW-0238">DNA-binding</keyword>
<dbReference type="InterPro" id="IPR042206">
    <property type="entry name" value="CRISPR-assoc_Cas1_C"/>
</dbReference>
<evidence type="ECO:0000256" key="1">
    <source>
        <dbReference type="ARBA" id="ARBA00022722"/>
    </source>
</evidence>
<dbReference type="GO" id="GO:0016787">
    <property type="term" value="F:hydrolase activity"/>
    <property type="evidence" value="ECO:0007669"/>
    <property type="project" value="UniProtKB-KW"/>
</dbReference>
<keyword evidence="1 8" id="KW-0540">Nuclease</keyword>
<dbReference type="Proteomes" id="UP001185728">
    <property type="component" value="Unassembled WGS sequence"/>
</dbReference>
<dbReference type="CDD" id="cd09719">
    <property type="entry name" value="Cas1_I-E"/>
    <property type="match status" value="1"/>
</dbReference>
<keyword evidence="5 8" id="KW-0460">Magnesium</keyword>
<sequence>MEARELTRVTDRLSFVYLERATIHRDGNAITATDQDGVLHIPSAALGCLLLGPGTRVTHAAMSLLGDSGASVVWVGENGVRYYAHGRGLARSTRLLMRQAELVATTRSRLAVARRMYAMRFPGEDVSSMTMQQLRGREGARVRQTYRRMAERFDVEWTRRDYDPESFDDGDVANRALTVANTALYGVVHAVVVALGCSAGLGFVHTGNDRSFVYDIADLYKADVAIPAAFEVAATAGADVETDVRRAVRDAVVRLRLMERIARDVTELLLGEDVLMEGWEQDEVLSLWSGRGGQVVPGGVSYGDEL</sequence>
<organism evidence="9 10">
    <name type="scientific">Micrococcus yunnanensis</name>
    <dbReference type="NCBI Taxonomy" id="566027"/>
    <lineage>
        <taxon>Bacteria</taxon>
        <taxon>Bacillati</taxon>
        <taxon>Actinomycetota</taxon>
        <taxon>Actinomycetes</taxon>
        <taxon>Micrococcales</taxon>
        <taxon>Micrococcaceae</taxon>
        <taxon>Micrococcus</taxon>
    </lineage>
</organism>
<dbReference type="GO" id="GO:0046872">
    <property type="term" value="F:metal ion binding"/>
    <property type="evidence" value="ECO:0007669"/>
    <property type="project" value="UniProtKB-UniRule"/>
</dbReference>
<comment type="subunit">
    <text evidence="8">Homodimer, forms a heterotetramer with a Cas2 homodimer.</text>
</comment>
<evidence type="ECO:0000256" key="8">
    <source>
        <dbReference type="HAMAP-Rule" id="MF_01470"/>
    </source>
</evidence>
<keyword evidence="2 8" id="KW-0479">Metal-binding</keyword>
<evidence type="ECO:0000256" key="2">
    <source>
        <dbReference type="ARBA" id="ARBA00022723"/>
    </source>
</evidence>
<comment type="caution">
    <text evidence="9">The sequence shown here is derived from an EMBL/GenBank/DDBJ whole genome shotgun (WGS) entry which is preliminary data.</text>
</comment>
<reference evidence="9" key="1">
    <citation type="submission" date="2023-10" db="EMBL/GenBank/DDBJ databases">
        <title>Development of a sustainable strategy for remediation of hydrocarbon-contaminated territories based on the waste exchange concept.</title>
        <authorList>
            <person name="Krivoruchko A."/>
        </authorList>
    </citation>
    <scope>NUCLEOTIDE SEQUENCE</scope>
    <source>
        <strain evidence="9">IEGM 1325</strain>
    </source>
</reference>